<organism evidence="2 3">
    <name type="scientific">Parascaris univalens</name>
    <name type="common">Nematode worm</name>
    <dbReference type="NCBI Taxonomy" id="6257"/>
    <lineage>
        <taxon>Eukaryota</taxon>
        <taxon>Metazoa</taxon>
        <taxon>Ecdysozoa</taxon>
        <taxon>Nematoda</taxon>
        <taxon>Chromadorea</taxon>
        <taxon>Rhabditida</taxon>
        <taxon>Spirurina</taxon>
        <taxon>Ascaridomorpha</taxon>
        <taxon>Ascaridoidea</taxon>
        <taxon>Ascarididae</taxon>
        <taxon>Parascaris</taxon>
    </lineage>
</organism>
<name>A0A914ZIP4_PARUN</name>
<evidence type="ECO:0000313" key="3">
    <source>
        <dbReference type="WBParaSite" id="PgB05_g032_t01"/>
    </source>
</evidence>
<feature type="compositionally biased region" description="Basic and acidic residues" evidence="1">
    <location>
        <begin position="11"/>
        <end position="56"/>
    </location>
</feature>
<accession>A0A914ZIP4</accession>
<feature type="compositionally biased region" description="Basic and acidic residues" evidence="1">
    <location>
        <begin position="69"/>
        <end position="94"/>
    </location>
</feature>
<dbReference type="AlphaFoldDB" id="A0A914ZIP4"/>
<proteinExistence type="predicted"/>
<keyword evidence="2" id="KW-1185">Reference proteome</keyword>
<reference evidence="3" key="1">
    <citation type="submission" date="2022-11" db="UniProtKB">
        <authorList>
            <consortium name="WormBaseParasite"/>
        </authorList>
    </citation>
    <scope>IDENTIFICATION</scope>
</reference>
<feature type="region of interest" description="Disordered" evidence="1">
    <location>
        <begin position="1"/>
        <end position="119"/>
    </location>
</feature>
<dbReference type="Proteomes" id="UP000887569">
    <property type="component" value="Unplaced"/>
</dbReference>
<dbReference type="WBParaSite" id="PgB05_g032_t01">
    <property type="protein sequence ID" value="PgB05_g032_t01"/>
    <property type="gene ID" value="PgB05_g032"/>
</dbReference>
<evidence type="ECO:0000256" key="1">
    <source>
        <dbReference type="SAM" id="MobiDB-lite"/>
    </source>
</evidence>
<evidence type="ECO:0000313" key="2">
    <source>
        <dbReference type="Proteomes" id="UP000887569"/>
    </source>
</evidence>
<protein>
    <submittedName>
        <fullName evidence="3">Uncharacterized protein</fullName>
    </submittedName>
</protein>
<feature type="compositionally biased region" description="Basic and acidic residues" evidence="1">
    <location>
        <begin position="101"/>
        <end position="114"/>
    </location>
</feature>
<sequence length="152" mass="17518">MSHSRVQRMQLRIDTERQRTSERLRQTTDEAASRAEKAAKERSVGAKQREGEEHFRLMNVHSQNSSNRSRAEADARNTSLDRRDRTTRADDRSALQRRRRESNDEREAEKRDRLNNAAPTEATAACAPIRLRLLYSGVALDTLEAIKEYLPA</sequence>